<organism evidence="1 2">
    <name type="scientific">Pyropia yezoensis</name>
    <name type="common">Susabi-nori</name>
    <name type="synonym">Porphyra yezoensis</name>
    <dbReference type="NCBI Taxonomy" id="2788"/>
    <lineage>
        <taxon>Eukaryota</taxon>
        <taxon>Rhodophyta</taxon>
        <taxon>Bangiophyceae</taxon>
        <taxon>Bangiales</taxon>
        <taxon>Bangiaceae</taxon>
        <taxon>Pyropia</taxon>
    </lineage>
</organism>
<accession>A0ACC3BUG5</accession>
<name>A0ACC3BUG5_PYRYE</name>
<reference evidence="1" key="1">
    <citation type="submission" date="2019-11" db="EMBL/GenBank/DDBJ databases">
        <title>Nori genome reveals adaptations in red seaweeds to the harsh intertidal environment.</title>
        <authorList>
            <person name="Wang D."/>
            <person name="Mao Y."/>
        </authorList>
    </citation>
    <scope>NUCLEOTIDE SEQUENCE</scope>
    <source>
        <tissue evidence="1">Gametophyte</tissue>
    </source>
</reference>
<dbReference type="Proteomes" id="UP000798662">
    <property type="component" value="Chromosome 1"/>
</dbReference>
<gene>
    <name evidence="1" type="ORF">I4F81_004183</name>
</gene>
<sequence>MRGRCWLGRCPFAIHCRPRRKHTHTTLTHTHTHTEAPTPTHTTRLPAYPPTPPPAHHYRPPGPSIHPPPGPRPPSPPPPTMAPTLSPTAVALVAAATVVAVVAAAAAPAGGQAVDPIYVGSPANACADRAGTVTGTCACSAVVLTGRPSVLPPVEVSRLWCDVRPRSGARYFCDDAGAATCNVVCAGGKYYCAAGSLRFGGQQCECAMSGTRVVVVPQ</sequence>
<comment type="caution">
    <text evidence="1">The sequence shown here is derived from an EMBL/GenBank/DDBJ whole genome shotgun (WGS) entry which is preliminary data.</text>
</comment>
<dbReference type="EMBL" id="CM020618">
    <property type="protein sequence ID" value="KAK1861600.1"/>
    <property type="molecule type" value="Genomic_DNA"/>
</dbReference>
<proteinExistence type="predicted"/>
<evidence type="ECO:0000313" key="1">
    <source>
        <dbReference type="EMBL" id="KAK1861600.1"/>
    </source>
</evidence>
<evidence type="ECO:0000313" key="2">
    <source>
        <dbReference type="Proteomes" id="UP000798662"/>
    </source>
</evidence>
<keyword evidence="2" id="KW-1185">Reference proteome</keyword>
<protein>
    <submittedName>
        <fullName evidence="1">Uncharacterized protein</fullName>
    </submittedName>
</protein>